<name>A0A6A6QLR5_9PEZI</name>
<dbReference type="AlphaFoldDB" id="A0A6A6QLR5"/>
<proteinExistence type="predicted"/>
<evidence type="ECO:0000313" key="2">
    <source>
        <dbReference type="Proteomes" id="UP000799750"/>
    </source>
</evidence>
<gene>
    <name evidence="1" type="ORF">BU16DRAFT_96658</name>
</gene>
<accession>A0A6A6QLR5</accession>
<dbReference type="EMBL" id="MU004193">
    <property type="protein sequence ID" value="KAF2493054.1"/>
    <property type="molecule type" value="Genomic_DNA"/>
</dbReference>
<sequence length="245" mass="27359">MEHHINAHLLAGRPYITLTPSLSPTSPSFTSPDQPVLSITLQLHNSSEPITVRTIESGLTHPSHCVDLINPDGRGRRPYGGGSGCYRGSRQLSQLRADQFLTLWPQKPLAFATSFRPEGSAPGDPSVPYEEYENPRTLGMGVDLETIKEGLKAAKGEEAEWFLRELRPPGGPYGMDKCVVGQDYVLRVKSGLRVHWWQYGELEELLTEADAIQSVDRRLSIVPEEGSLDILTYDEHREIRFIPID</sequence>
<protein>
    <submittedName>
        <fullName evidence="1">Uncharacterized protein</fullName>
    </submittedName>
</protein>
<dbReference type="Proteomes" id="UP000799750">
    <property type="component" value="Unassembled WGS sequence"/>
</dbReference>
<dbReference type="OrthoDB" id="10617094at2759"/>
<organism evidence="1 2">
    <name type="scientific">Lophium mytilinum</name>
    <dbReference type="NCBI Taxonomy" id="390894"/>
    <lineage>
        <taxon>Eukaryota</taxon>
        <taxon>Fungi</taxon>
        <taxon>Dikarya</taxon>
        <taxon>Ascomycota</taxon>
        <taxon>Pezizomycotina</taxon>
        <taxon>Dothideomycetes</taxon>
        <taxon>Pleosporomycetidae</taxon>
        <taxon>Mytilinidiales</taxon>
        <taxon>Mytilinidiaceae</taxon>
        <taxon>Lophium</taxon>
    </lineage>
</organism>
<reference evidence="1" key="1">
    <citation type="journal article" date="2020" name="Stud. Mycol.">
        <title>101 Dothideomycetes genomes: a test case for predicting lifestyles and emergence of pathogens.</title>
        <authorList>
            <person name="Haridas S."/>
            <person name="Albert R."/>
            <person name="Binder M."/>
            <person name="Bloem J."/>
            <person name="Labutti K."/>
            <person name="Salamov A."/>
            <person name="Andreopoulos B."/>
            <person name="Baker S."/>
            <person name="Barry K."/>
            <person name="Bills G."/>
            <person name="Bluhm B."/>
            <person name="Cannon C."/>
            <person name="Castanera R."/>
            <person name="Culley D."/>
            <person name="Daum C."/>
            <person name="Ezra D."/>
            <person name="Gonzalez J."/>
            <person name="Henrissat B."/>
            <person name="Kuo A."/>
            <person name="Liang C."/>
            <person name="Lipzen A."/>
            <person name="Lutzoni F."/>
            <person name="Magnuson J."/>
            <person name="Mondo S."/>
            <person name="Nolan M."/>
            <person name="Ohm R."/>
            <person name="Pangilinan J."/>
            <person name="Park H.-J."/>
            <person name="Ramirez L."/>
            <person name="Alfaro M."/>
            <person name="Sun H."/>
            <person name="Tritt A."/>
            <person name="Yoshinaga Y."/>
            <person name="Zwiers L.-H."/>
            <person name="Turgeon B."/>
            <person name="Goodwin S."/>
            <person name="Spatafora J."/>
            <person name="Crous P."/>
            <person name="Grigoriev I."/>
        </authorList>
    </citation>
    <scope>NUCLEOTIDE SEQUENCE</scope>
    <source>
        <strain evidence="1">CBS 269.34</strain>
    </source>
</reference>
<keyword evidence="2" id="KW-1185">Reference proteome</keyword>
<evidence type="ECO:0000313" key="1">
    <source>
        <dbReference type="EMBL" id="KAF2493054.1"/>
    </source>
</evidence>